<gene>
    <name evidence="2" type="ORF">NDU88_000065</name>
</gene>
<feature type="compositionally biased region" description="Basic and acidic residues" evidence="1">
    <location>
        <begin position="234"/>
        <end position="253"/>
    </location>
</feature>
<evidence type="ECO:0000313" key="3">
    <source>
        <dbReference type="Proteomes" id="UP001066276"/>
    </source>
</evidence>
<name>A0AAV7L8L4_PLEWA</name>
<evidence type="ECO:0000313" key="2">
    <source>
        <dbReference type="EMBL" id="KAJ1086864.1"/>
    </source>
</evidence>
<keyword evidence="3" id="KW-1185">Reference proteome</keyword>
<comment type="caution">
    <text evidence="2">The sequence shown here is derived from an EMBL/GenBank/DDBJ whole genome shotgun (WGS) entry which is preliminary data.</text>
</comment>
<accession>A0AAV7L8L4</accession>
<evidence type="ECO:0000256" key="1">
    <source>
        <dbReference type="SAM" id="MobiDB-lite"/>
    </source>
</evidence>
<dbReference type="Proteomes" id="UP001066276">
    <property type="component" value="Chromosome 11"/>
</dbReference>
<dbReference type="EMBL" id="JANPWB010000015">
    <property type="protein sequence ID" value="KAJ1086864.1"/>
    <property type="molecule type" value="Genomic_DNA"/>
</dbReference>
<organism evidence="2 3">
    <name type="scientific">Pleurodeles waltl</name>
    <name type="common">Iberian ribbed newt</name>
    <dbReference type="NCBI Taxonomy" id="8319"/>
    <lineage>
        <taxon>Eukaryota</taxon>
        <taxon>Metazoa</taxon>
        <taxon>Chordata</taxon>
        <taxon>Craniata</taxon>
        <taxon>Vertebrata</taxon>
        <taxon>Euteleostomi</taxon>
        <taxon>Amphibia</taxon>
        <taxon>Batrachia</taxon>
        <taxon>Caudata</taxon>
        <taxon>Salamandroidea</taxon>
        <taxon>Salamandridae</taxon>
        <taxon>Pleurodelinae</taxon>
        <taxon>Pleurodeles</taxon>
    </lineage>
</organism>
<reference evidence="2" key="1">
    <citation type="journal article" date="2022" name="bioRxiv">
        <title>Sequencing and chromosome-scale assembly of the giantPleurodeles waltlgenome.</title>
        <authorList>
            <person name="Brown T."/>
            <person name="Elewa A."/>
            <person name="Iarovenko S."/>
            <person name="Subramanian E."/>
            <person name="Araus A.J."/>
            <person name="Petzold A."/>
            <person name="Susuki M."/>
            <person name="Suzuki K.-i.T."/>
            <person name="Hayashi T."/>
            <person name="Toyoda A."/>
            <person name="Oliveira C."/>
            <person name="Osipova E."/>
            <person name="Leigh N.D."/>
            <person name="Simon A."/>
            <person name="Yun M.H."/>
        </authorList>
    </citation>
    <scope>NUCLEOTIDE SEQUENCE</scope>
    <source>
        <strain evidence="2">20211129_DDA</strain>
        <tissue evidence="2">Liver</tissue>
    </source>
</reference>
<proteinExistence type="predicted"/>
<sequence length="253" mass="27224">MLRTLSVAWLLPKEEQVPWNGPGTGPGAIVGSSRYPGAGLASVRALRHCQDSRYPGAGLALVRALRHCQDSRYPGAGLALVRALRHCREQEVPWSRSSLGPGPASLSGAGGTLEPGWSWSGPCVIVGSRRYPGAGLVLVRALRHCREQEVPWSRAGPAPLAGAAETLEPGHFLARLRCLCASPSYSPACGLRERSCHAGPLSWVFVCAERRSSTPGSSSQSLMAKYKRIVRPGYDPRRCDAGPRKKKTENLQR</sequence>
<feature type="region of interest" description="Disordered" evidence="1">
    <location>
        <begin position="233"/>
        <end position="253"/>
    </location>
</feature>
<dbReference type="AlphaFoldDB" id="A0AAV7L8L4"/>
<protein>
    <submittedName>
        <fullName evidence="2">Uncharacterized protein</fullName>
    </submittedName>
</protein>